<dbReference type="AlphaFoldDB" id="A0A9D4MQG6"/>
<comment type="caution">
    <text evidence="7">The sequence shown here is derived from an EMBL/GenBank/DDBJ whole genome shotgun (WGS) entry which is preliminary data.</text>
</comment>
<proteinExistence type="inferred from homology"/>
<keyword evidence="5" id="KW-0560">Oxidoreductase</keyword>
<keyword evidence="4" id="KW-0862">Zinc</keyword>
<dbReference type="OrthoDB" id="7396853at2759"/>
<comment type="similarity">
    <text evidence="2">Belongs to the DODA-type extradiol aromatic ring-opening dioxygenase family.</text>
</comment>
<dbReference type="GO" id="GO:0016702">
    <property type="term" value="F:oxidoreductase activity, acting on single donors with incorporation of molecular oxygen, incorporation of two atoms of oxygen"/>
    <property type="evidence" value="ECO:0007669"/>
    <property type="project" value="UniProtKB-ARBA"/>
</dbReference>
<dbReference type="Pfam" id="PF02900">
    <property type="entry name" value="LigB"/>
    <property type="match status" value="1"/>
</dbReference>
<dbReference type="SUPFAM" id="SSF53213">
    <property type="entry name" value="LigB-like"/>
    <property type="match status" value="1"/>
</dbReference>
<sequence length="278" mass="30767">MNKNQPVVFLSHGAGPSFYLDDERYSSLKQLDKNSEAASFLRNLLRNAHIAKPEAILVISAHWEEKVATVNVAVNHSLYYDYGGFPPETYKLQWPVKGAPGVAAEVKSMLEARGIRCAEETSRGLDHGVFVPLKLVFPEADIPVTQLSLLSNMSVADHLAIGEALGELASKGVLIVGSGFATHKGGNLDAPTPQWVLNFRKWLHDALFSERYSGVERKAKFLACEMEETEVNKAHPSLEHFLPILMCSAAAGYRPGRLLYSEFVMSSLLNEHYIFPIQ</sequence>
<evidence type="ECO:0000256" key="4">
    <source>
        <dbReference type="ARBA" id="ARBA00022833"/>
    </source>
</evidence>
<dbReference type="Proteomes" id="UP000828390">
    <property type="component" value="Unassembled WGS sequence"/>
</dbReference>
<dbReference type="PIRSF" id="PIRSF006157">
    <property type="entry name" value="Doxgns_DODA"/>
    <property type="match status" value="1"/>
</dbReference>
<dbReference type="InterPro" id="IPR004183">
    <property type="entry name" value="Xdiol_dOase_suB"/>
</dbReference>
<comment type="cofactor">
    <cofactor evidence="1">
        <name>Zn(2+)</name>
        <dbReference type="ChEBI" id="CHEBI:29105"/>
    </cofactor>
</comment>
<dbReference type="CDD" id="cd07363">
    <property type="entry name" value="45_DOPA_Dioxygenase"/>
    <property type="match status" value="1"/>
</dbReference>
<evidence type="ECO:0000259" key="6">
    <source>
        <dbReference type="Pfam" id="PF02900"/>
    </source>
</evidence>
<dbReference type="GO" id="GO:0008198">
    <property type="term" value="F:ferrous iron binding"/>
    <property type="evidence" value="ECO:0007669"/>
    <property type="project" value="InterPro"/>
</dbReference>
<keyword evidence="3" id="KW-0479">Metal-binding</keyword>
<evidence type="ECO:0000256" key="2">
    <source>
        <dbReference type="ARBA" id="ARBA00007581"/>
    </source>
</evidence>
<keyword evidence="8" id="KW-1185">Reference proteome</keyword>
<dbReference type="Gene3D" id="3.40.830.10">
    <property type="entry name" value="LigB-like"/>
    <property type="match status" value="1"/>
</dbReference>
<dbReference type="PANTHER" id="PTHR30096:SF0">
    <property type="entry name" value="4,5-DOPA DIOXYGENASE EXTRADIOL-LIKE PROTEIN"/>
    <property type="match status" value="1"/>
</dbReference>
<organism evidence="7 8">
    <name type="scientific">Dreissena polymorpha</name>
    <name type="common">Zebra mussel</name>
    <name type="synonym">Mytilus polymorpha</name>
    <dbReference type="NCBI Taxonomy" id="45954"/>
    <lineage>
        <taxon>Eukaryota</taxon>
        <taxon>Metazoa</taxon>
        <taxon>Spiralia</taxon>
        <taxon>Lophotrochozoa</taxon>
        <taxon>Mollusca</taxon>
        <taxon>Bivalvia</taxon>
        <taxon>Autobranchia</taxon>
        <taxon>Heteroconchia</taxon>
        <taxon>Euheterodonta</taxon>
        <taxon>Imparidentia</taxon>
        <taxon>Neoheterodontei</taxon>
        <taxon>Myida</taxon>
        <taxon>Dreissenoidea</taxon>
        <taxon>Dreissenidae</taxon>
        <taxon>Dreissena</taxon>
    </lineage>
</organism>
<accession>A0A9D4MQG6</accession>
<evidence type="ECO:0000256" key="1">
    <source>
        <dbReference type="ARBA" id="ARBA00001947"/>
    </source>
</evidence>
<dbReference type="InterPro" id="IPR014436">
    <property type="entry name" value="Extradiol_dOase_DODA"/>
</dbReference>
<evidence type="ECO:0000256" key="3">
    <source>
        <dbReference type="ARBA" id="ARBA00022723"/>
    </source>
</evidence>
<protein>
    <recommendedName>
        <fullName evidence="6">Extradiol ring-cleavage dioxygenase class III enzyme subunit B domain-containing protein</fullName>
    </recommendedName>
</protein>
<evidence type="ECO:0000256" key="5">
    <source>
        <dbReference type="ARBA" id="ARBA00023002"/>
    </source>
</evidence>
<evidence type="ECO:0000313" key="7">
    <source>
        <dbReference type="EMBL" id="KAH3880596.1"/>
    </source>
</evidence>
<dbReference type="EMBL" id="JAIWYP010000001">
    <property type="protein sequence ID" value="KAH3880596.1"/>
    <property type="molecule type" value="Genomic_DNA"/>
</dbReference>
<reference evidence="7" key="1">
    <citation type="journal article" date="2019" name="bioRxiv">
        <title>The Genome of the Zebra Mussel, Dreissena polymorpha: A Resource for Invasive Species Research.</title>
        <authorList>
            <person name="McCartney M.A."/>
            <person name="Auch B."/>
            <person name="Kono T."/>
            <person name="Mallez S."/>
            <person name="Zhang Y."/>
            <person name="Obille A."/>
            <person name="Becker A."/>
            <person name="Abrahante J.E."/>
            <person name="Garbe J."/>
            <person name="Badalamenti J.P."/>
            <person name="Herman A."/>
            <person name="Mangelson H."/>
            <person name="Liachko I."/>
            <person name="Sullivan S."/>
            <person name="Sone E.D."/>
            <person name="Koren S."/>
            <person name="Silverstein K.A.T."/>
            <person name="Beckman K.B."/>
            <person name="Gohl D.M."/>
        </authorList>
    </citation>
    <scope>NUCLEOTIDE SEQUENCE</scope>
    <source>
        <strain evidence="7">Duluth1</strain>
        <tissue evidence="7">Whole animal</tissue>
    </source>
</reference>
<dbReference type="PANTHER" id="PTHR30096">
    <property type="entry name" value="4,5-DOPA DIOXYGENASE EXTRADIOL-LIKE PROTEIN"/>
    <property type="match status" value="1"/>
</dbReference>
<name>A0A9D4MQG6_DREPO</name>
<feature type="domain" description="Extradiol ring-cleavage dioxygenase class III enzyme subunit B" evidence="6">
    <location>
        <begin position="8"/>
        <end position="259"/>
    </location>
</feature>
<gene>
    <name evidence="7" type="ORF">DPMN_004515</name>
</gene>
<dbReference type="GO" id="GO:0008270">
    <property type="term" value="F:zinc ion binding"/>
    <property type="evidence" value="ECO:0007669"/>
    <property type="project" value="InterPro"/>
</dbReference>
<reference evidence="7" key="2">
    <citation type="submission" date="2020-11" db="EMBL/GenBank/DDBJ databases">
        <authorList>
            <person name="McCartney M.A."/>
            <person name="Auch B."/>
            <person name="Kono T."/>
            <person name="Mallez S."/>
            <person name="Becker A."/>
            <person name="Gohl D.M."/>
            <person name="Silverstein K.A.T."/>
            <person name="Koren S."/>
            <person name="Bechman K.B."/>
            <person name="Herman A."/>
            <person name="Abrahante J.E."/>
            <person name="Garbe J."/>
        </authorList>
    </citation>
    <scope>NUCLEOTIDE SEQUENCE</scope>
    <source>
        <strain evidence="7">Duluth1</strain>
        <tissue evidence="7">Whole animal</tissue>
    </source>
</reference>
<evidence type="ECO:0000313" key="8">
    <source>
        <dbReference type="Proteomes" id="UP000828390"/>
    </source>
</evidence>